<gene>
    <name evidence="2" type="ORF">POF43_033785</name>
    <name evidence="3" type="ORF">POF50_022000</name>
</gene>
<dbReference type="InterPro" id="IPR025333">
    <property type="entry name" value="DUF4239"/>
</dbReference>
<feature type="transmembrane region" description="Helical" evidence="1">
    <location>
        <begin position="210"/>
        <end position="230"/>
    </location>
</feature>
<evidence type="ECO:0000313" key="4">
    <source>
        <dbReference type="Proteomes" id="UP001156398"/>
    </source>
</evidence>
<sequence length="252" mass="27249">MSSLPATLGIVVACALLGVVVVLLKHKFFPTKPDDESDAEPADYIAMMISVIYALVLGLALVAVYGTNSDAATDVQTEAGALHQVYLLADALPPASEAQVRSTTDAYAHYVTTVEWKRMADHQSLGPEGWTLLNKLRDIYQSAPTNKPAEQNASQEALSQISTLDEARMGREQDGESTMSPVLWIGLYIGGALTVGFMFAFGVKRRASHLIMVMCLSGFIVFMILLIYQLDQPFSGILSVGTGDFGSYFNNT</sequence>
<proteinExistence type="predicted"/>
<feature type="transmembrane region" description="Helical" evidence="1">
    <location>
        <begin position="182"/>
        <end position="203"/>
    </location>
</feature>
<comment type="caution">
    <text evidence="3">The sequence shown here is derived from an EMBL/GenBank/DDBJ whole genome shotgun (WGS) entry which is preliminary data.</text>
</comment>
<dbReference type="RefSeq" id="WP_271316984.1">
    <property type="nucleotide sequence ID" value="NZ_JAAGKO020000106.1"/>
</dbReference>
<reference evidence="3 4" key="1">
    <citation type="submission" date="2023-05" db="EMBL/GenBank/DDBJ databases">
        <title>Streptantibioticus silvisoli sp. nov., acidotolerant actinomycetes 1 from pine litter.</title>
        <authorList>
            <person name="Swiecimska M."/>
            <person name="Golinska P."/>
            <person name="Sangal V."/>
            <person name="Wachnowicz B."/>
            <person name="Goodfellow M."/>
        </authorList>
    </citation>
    <scope>NUCLEOTIDE SEQUENCE</scope>
    <source>
        <strain evidence="3">SL13</strain>
        <strain evidence="2 4">SL54</strain>
    </source>
</reference>
<dbReference type="EMBL" id="JABXJJ020000027">
    <property type="protein sequence ID" value="MDI5971976.1"/>
    <property type="molecule type" value="Genomic_DNA"/>
</dbReference>
<dbReference type="AlphaFoldDB" id="A0AA90H4T4"/>
<protein>
    <submittedName>
        <fullName evidence="3">DUF4239 domain-containing protein</fullName>
    </submittedName>
</protein>
<keyword evidence="1" id="KW-0812">Transmembrane</keyword>
<keyword evidence="4" id="KW-1185">Reference proteome</keyword>
<keyword evidence="1" id="KW-0472">Membrane</keyword>
<evidence type="ECO:0000313" key="3">
    <source>
        <dbReference type="EMBL" id="MDI5971976.1"/>
    </source>
</evidence>
<feature type="transmembrane region" description="Helical" evidence="1">
    <location>
        <begin position="44"/>
        <end position="65"/>
    </location>
</feature>
<dbReference type="Pfam" id="PF14023">
    <property type="entry name" value="Bestrophin-like"/>
    <property type="match status" value="1"/>
</dbReference>
<dbReference type="Proteomes" id="UP001156398">
    <property type="component" value="Unassembled WGS sequence"/>
</dbReference>
<keyword evidence="1" id="KW-1133">Transmembrane helix</keyword>
<accession>A0AA90H4T4</accession>
<organism evidence="3">
    <name type="scientific">Streptantibioticus silvisoli</name>
    <dbReference type="NCBI Taxonomy" id="2705255"/>
    <lineage>
        <taxon>Bacteria</taxon>
        <taxon>Bacillati</taxon>
        <taxon>Actinomycetota</taxon>
        <taxon>Actinomycetes</taxon>
        <taxon>Kitasatosporales</taxon>
        <taxon>Streptomycetaceae</taxon>
        <taxon>Streptantibioticus</taxon>
    </lineage>
</organism>
<feature type="transmembrane region" description="Helical" evidence="1">
    <location>
        <begin position="6"/>
        <end position="24"/>
    </location>
</feature>
<evidence type="ECO:0000313" key="2">
    <source>
        <dbReference type="EMBL" id="MDI5967637.1"/>
    </source>
</evidence>
<dbReference type="EMBL" id="JAAGKO020000106">
    <property type="protein sequence ID" value="MDI5967637.1"/>
    <property type="molecule type" value="Genomic_DNA"/>
</dbReference>
<name>A0AA90H4T4_9ACTN</name>
<evidence type="ECO:0000256" key="1">
    <source>
        <dbReference type="SAM" id="Phobius"/>
    </source>
</evidence>